<comment type="caution">
    <text evidence="1">The sequence shown here is derived from an EMBL/GenBank/DDBJ whole genome shotgun (WGS) entry which is preliminary data.</text>
</comment>
<protein>
    <submittedName>
        <fullName evidence="1">SusD/RagB family nutrient-binding outer membrane lipoprotein</fullName>
    </submittedName>
</protein>
<dbReference type="Pfam" id="PF12771">
    <property type="entry name" value="SusD-like_2"/>
    <property type="match status" value="1"/>
</dbReference>
<dbReference type="RefSeq" id="WP_323983712.1">
    <property type="nucleotide sequence ID" value="NZ_JAYKBW010000010.1"/>
</dbReference>
<organism evidence="1 2">
    <name type="scientific">Capnocytophaga gingivalis</name>
    <dbReference type="NCBI Taxonomy" id="1017"/>
    <lineage>
        <taxon>Bacteria</taxon>
        <taxon>Pseudomonadati</taxon>
        <taxon>Bacteroidota</taxon>
        <taxon>Flavobacteriia</taxon>
        <taxon>Flavobacteriales</taxon>
        <taxon>Flavobacteriaceae</taxon>
        <taxon>Capnocytophaga</taxon>
    </lineage>
</organism>
<dbReference type="Proteomes" id="UP001311730">
    <property type="component" value="Unassembled WGS sequence"/>
</dbReference>
<dbReference type="InterPro" id="IPR041662">
    <property type="entry name" value="SusD-like_2"/>
</dbReference>
<sequence>MKRIIISLLSAGVLFSSCTKDFDKINTSPNNPEEYLSYALFANASFGFMYNLRKNKNSASMMRSWMQYTSQTSYTKESRYIYSQSAGDNIWWQGYKRLNNLKTIIDLNRDPETKDAMSRYGDNIAQISASRAYMAYIFSILAETFGDIPYYSDIQQNNPNFQALQTNKYVTPVYASQKDIYLDILQTLGQVSRDLNRLDENGKVFEQGDFLFTKNGISNIGVLKHFANSLRLRIANHLKNVRDAQLKAAALEVVNYYAAGHDNELLQPGENIEFPYEDSYDYCAPIYNDYFLDARLDYAPSNCFVKLLAGNNKKANDAGLNFGVDPRIEKFFAPKGLTKNDALSGTYSEAEDGQAIDTTRYAGMPYGMAEGTTQNQFDGGRLISLFASSLLKSTATDPLMEYSEVCFILSEIRGWNQAKYIEGVQASMDKWGVSTARATAYINNLPAASQASVLTQKYISLYMNSNEAWTEYRRTGYPKTLIKVGDSVRLNVPEGGQTSYVFTSLESTINQVPDRLNYPLGYTGLNVDNYKQALINMGMGEGNDLRTHRLIFAENRP</sequence>
<dbReference type="PROSITE" id="PS51257">
    <property type="entry name" value="PROKAR_LIPOPROTEIN"/>
    <property type="match status" value="1"/>
</dbReference>
<keyword evidence="2" id="KW-1185">Reference proteome</keyword>
<keyword evidence="1" id="KW-0449">Lipoprotein</keyword>
<dbReference type="EMBL" id="JAYKBW010000010">
    <property type="protein sequence ID" value="MEB3075536.1"/>
    <property type="molecule type" value="Genomic_DNA"/>
</dbReference>
<dbReference type="Gene3D" id="1.25.40.390">
    <property type="match status" value="1"/>
</dbReference>
<gene>
    <name evidence="1" type="ORF">VJJ08_09535</name>
</gene>
<accession>A0ABU5Z985</accession>
<proteinExistence type="predicted"/>
<evidence type="ECO:0000313" key="1">
    <source>
        <dbReference type="EMBL" id="MEB3075536.1"/>
    </source>
</evidence>
<dbReference type="InterPro" id="IPR011990">
    <property type="entry name" value="TPR-like_helical_dom_sf"/>
</dbReference>
<dbReference type="SUPFAM" id="SSF48452">
    <property type="entry name" value="TPR-like"/>
    <property type="match status" value="1"/>
</dbReference>
<evidence type="ECO:0000313" key="2">
    <source>
        <dbReference type="Proteomes" id="UP001311730"/>
    </source>
</evidence>
<reference evidence="1 2" key="1">
    <citation type="submission" date="2023-12" db="EMBL/GenBank/DDBJ databases">
        <title>Genomic sequences of Capnocytophaga and Parvimonas strains.</title>
        <authorList>
            <person name="Watt R.M."/>
            <person name="Wang M."/>
            <person name="Yang T."/>
            <person name="Tong W.M."/>
        </authorList>
    </citation>
    <scope>NUCLEOTIDE SEQUENCE [LARGE SCALE GENOMIC DNA]</scope>
    <source>
        <strain evidence="1 2">CCUG 13096</strain>
    </source>
</reference>
<name>A0ABU5Z985_9FLAO</name>